<gene>
    <name evidence="1" type="ORF">GBF38_011877</name>
</gene>
<feature type="non-terminal residue" evidence="1">
    <location>
        <position position="1"/>
    </location>
</feature>
<name>A0ACB7F4B9_NIBAL</name>
<protein>
    <submittedName>
        <fullName evidence="1">Uncharacterized protein</fullName>
    </submittedName>
</protein>
<sequence>THLGGYGGSPYGDSKSSGKYGYGRIPHEAQAAGLSPEAKSAGKYGNNLKGLSGPQYQSESAGLGQSGKLTGEYDTAGLPYEPLPLEPDSAGKSYVVAFPAAPNPSPTLAYPSDPSYLPVESSFTPDVAPGAGAEDLPDRVGTASLALDSAPATEIQGAVEAPEQPDDPLPQQLPRQIHIQQHLKLHFHQQGKSWRG</sequence>
<comment type="caution">
    <text evidence="1">The sequence shown here is derived from an EMBL/GenBank/DDBJ whole genome shotgun (WGS) entry which is preliminary data.</text>
</comment>
<keyword evidence="2" id="KW-1185">Reference proteome</keyword>
<proteinExistence type="predicted"/>
<dbReference type="EMBL" id="CM024806">
    <property type="protein sequence ID" value="KAG8009176.1"/>
    <property type="molecule type" value="Genomic_DNA"/>
</dbReference>
<organism evidence="1 2">
    <name type="scientific">Nibea albiflora</name>
    <name type="common">Yellow drum</name>
    <name type="synonym">Corvina albiflora</name>
    <dbReference type="NCBI Taxonomy" id="240163"/>
    <lineage>
        <taxon>Eukaryota</taxon>
        <taxon>Metazoa</taxon>
        <taxon>Chordata</taxon>
        <taxon>Craniata</taxon>
        <taxon>Vertebrata</taxon>
        <taxon>Euteleostomi</taxon>
        <taxon>Actinopterygii</taxon>
        <taxon>Neopterygii</taxon>
        <taxon>Teleostei</taxon>
        <taxon>Neoteleostei</taxon>
        <taxon>Acanthomorphata</taxon>
        <taxon>Eupercaria</taxon>
        <taxon>Sciaenidae</taxon>
        <taxon>Nibea</taxon>
    </lineage>
</organism>
<evidence type="ECO:0000313" key="1">
    <source>
        <dbReference type="EMBL" id="KAG8009176.1"/>
    </source>
</evidence>
<accession>A0ACB7F4B9</accession>
<dbReference type="Proteomes" id="UP000805704">
    <property type="component" value="Chromosome 18"/>
</dbReference>
<evidence type="ECO:0000313" key="2">
    <source>
        <dbReference type="Proteomes" id="UP000805704"/>
    </source>
</evidence>
<reference evidence="1" key="1">
    <citation type="submission" date="2020-04" db="EMBL/GenBank/DDBJ databases">
        <title>A chromosome-scale assembly and high-density genetic map of the yellow drum (Nibea albiflora) genome.</title>
        <authorList>
            <person name="Xu D."/>
            <person name="Zhang W."/>
            <person name="Chen R."/>
            <person name="Tan P."/>
            <person name="Wang L."/>
            <person name="Song H."/>
            <person name="Tian L."/>
            <person name="Zhu Q."/>
            <person name="Wang B."/>
        </authorList>
    </citation>
    <scope>NUCLEOTIDE SEQUENCE</scope>
    <source>
        <strain evidence="1">ZJHYS-2018</strain>
    </source>
</reference>